<dbReference type="InterPro" id="IPR033690">
    <property type="entry name" value="Adenylat_kinase_CS"/>
</dbReference>
<dbReference type="PANTHER" id="PTHR23359">
    <property type="entry name" value="NUCLEOTIDE KINASE"/>
    <property type="match status" value="1"/>
</dbReference>
<dbReference type="InterPro" id="IPR007862">
    <property type="entry name" value="Adenylate_kinase_lid-dom"/>
</dbReference>
<evidence type="ECO:0000256" key="5">
    <source>
        <dbReference type="RuleBase" id="RU003330"/>
    </source>
</evidence>
<name>A0AAW1DGG4_9HEMI</name>
<organism evidence="7 8">
    <name type="scientific">Rhynocoris fuscipes</name>
    <dbReference type="NCBI Taxonomy" id="488301"/>
    <lineage>
        <taxon>Eukaryota</taxon>
        <taxon>Metazoa</taxon>
        <taxon>Ecdysozoa</taxon>
        <taxon>Arthropoda</taxon>
        <taxon>Hexapoda</taxon>
        <taxon>Insecta</taxon>
        <taxon>Pterygota</taxon>
        <taxon>Neoptera</taxon>
        <taxon>Paraneoptera</taxon>
        <taxon>Hemiptera</taxon>
        <taxon>Heteroptera</taxon>
        <taxon>Panheteroptera</taxon>
        <taxon>Cimicomorpha</taxon>
        <taxon>Reduviidae</taxon>
        <taxon>Harpactorinae</taxon>
        <taxon>Harpactorini</taxon>
        <taxon>Rhynocoris</taxon>
    </lineage>
</organism>
<dbReference type="GO" id="GO:0004017">
    <property type="term" value="F:AMP kinase activity"/>
    <property type="evidence" value="ECO:0007669"/>
    <property type="project" value="InterPro"/>
</dbReference>
<dbReference type="InterPro" id="IPR027417">
    <property type="entry name" value="P-loop_NTPase"/>
</dbReference>
<keyword evidence="4 5" id="KW-0418">Kinase</keyword>
<proteinExistence type="inferred from homology"/>
<gene>
    <name evidence="7" type="ORF">O3M35_007829</name>
</gene>
<dbReference type="Gene3D" id="3.40.50.300">
    <property type="entry name" value="P-loop containing nucleotide triphosphate hydrolases"/>
    <property type="match status" value="1"/>
</dbReference>
<dbReference type="SUPFAM" id="SSF57774">
    <property type="entry name" value="Microbial and mitochondrial ADK, insert 'zinc finger' domain"/>
    <property type="match status" value="1"/>
</dbReference>
<dbReference type="Pfam" id="PF05191">
    <property type="entry name" value="ADK_lid"/>
    <property type="match status" value="1"/>
</dbReference>
<keyword evidence="3" id="KW-0547">Nucleotide-binding</keyword>
<dbReference type="EMBL" id="JAPXFL010000004">
    <property type="protein sequence ID" value="KAK9508092.1"/>
    <property type="molecule type" value="Genomic_DNA"/>
</dbReference>
<protein>
    <recommendedName>
        <fullName evidence="6">Adenylate kinase active site lid domain-containing protein</fullName>
    </recommendedName>
</protein>
<evidence type="ECO:0000256" key="4">
    <source>
        <dbReference type="ARBA" id="ARBA00022777"/>
    </source>
</evidence>
<feature type="domain" description="Adenylate kinase active site lid" evidence="6">
    <location>
        <begin position="95"/>
        <end position="130"/>
    </location>
</feature>
<dbReference type="SUPFAM" id="SSF52540">
    <property type="entry name" value="P-loop containing nucleoside triphosphate hydrolases"/>
    <property type="match status" value="1"/>
</dbReference>
<evidence type="ECO:0000256" key="3">
    <source>
        <dbReference type="ARBA" id="ARBA00022741"/>
    </source>
</evidence>
<dbReference type="AlphaFoldDB" id="A0AAW1DGG4"/>
<dbReference type="PROSITE" id="PS00113">
    <property type="entry name" value="ADENYLATE_KINASE"/>
    <property type="match status" value="1"/>
</dbReference>
<dbReference type="Proteomes" id="UP001461498">
    <property type="component" value="Unassembled WGS sequence"/>
</dbReference>
<evidence type="ECO:0000256" key="1">
    <source>
        <dbReference type="ARBA" id="ARBA00007220"/>
    </source>
</evidence>
<dbReference type="InterPro" id="IPR006259">
    <property type="entry name" value="Adenyl_kin_sub"/>
</dbReference>
<accession>A0AAW1DGG4</accession>
<dbReference type="HAMAP" id="MF_00235">
    <property type="entry name" value="Adenylate_kinase_Adk"/>
    <property type="match status" value="1"/>
</dbReference>
<dbReference type="PRINTS" id="PR00094">
    <property type="entry name" value="ADENYLTKNASE"/>
</dbReference>
<evidence type="ECO:0000259" key="6">
    <source>
        <dbReference type="Pfam" id="PF05191"/>
    </source>
</evidence>
<evidence type="ECO:0000313" key="8">
    <source>
        <dbReference type="Proteomes" id="UP001461498"/>
    </source>
</evidence>
<dbReference type="InterPro" id="IPR000850">
    <property type="entry name" value="Adenylat/UMP-CMP_kin"/>
</dbReference>
<keyword evidence="8" id="KW-1185">Reference proteome</keyword>
<dbReference type="Pfam" id="PF00406">
    <property type="entry name" value="ADK"/>
    <property type="match status" value="1"/>
</dbReference>
<dbReference type="CDD" id="cd01428">
    <property type="entry name" value="ADK"/>
    <property type="match status" value="1"/>
</dbReference>
<evidence type="ECO:0000313" key="7">
    <source>
        <dbReference type="EMBL" id="KAK9508092.1"/>
    </source>
</evidence>
<dbReference type="NCBIfam" id="TIGR01351">
    <property type="entry name" value="adk"/>
    <property type="match status" value="1"/>
</dbReference>
<comment type="caution">
    <text evidence="7">The sequence shown here is derived from an EMBL/GenBank/DDBJ whole genome shotgun (WGS) entry which is preliminary data.</text>
</comment>
<keyword evidence="2 5" id="KW-0808">Transferase</keyword>
<evidence type="ECO:0000256" key="2">
    <source>
        <dbReference type="ARBA" id="ARBA00022679"/>
    </source>
</evidence>
<sequence>MKHISSGDILRNNIINKTALGIKTQKYIDEGQLVPDEIMVDLILNEVKNLNTNFLLDGFPRTKNQAIILNDRTAIDVAINLVVPFDIIIKRIENRWIHVPSGRVYNVDFNAPKIPGIDDITGDKLVQREDDKPIAVHRRLEIYSKTLGPVLEYYKTKGVLEEFHGTTTDEIWPMIYNYLQHHITPISQDLKQ</sequence>
<dbReference type="InterPro" id="IPR036193">
    <property type="entry name" value="ADK_active_lid_dom_sf"/>
</dbReference>
<reference evidence="7 8" key="1">
    <citation type="submission" date="2022-12" db="EMBL/GenBank/DDBJ databases">
        <title>Chromosome-level genome assembly of true bugs.</title>
        <authorList>
            <person name="Ma L."/>
            <person name="Li H."/>
        </authorList>
    </citation>
    <scope>NUCLEOTIDE SEQUENCE [LARGE SCALE GENOMIC DNA]</scope>
    <source>
        <strain evidence="7">Lab_2022b</strain>
    </source>
</reference>
<dbReference type="GO" id="GO:0005524">
    <property type="term" value="F:ATP binding"/>
    <property type="evidence" value="ECO:0007669"/>
    <property type="project" value="InterPro"/>
</dbReference>
<comment type="similarity">
    <text evidence="1 5">Belongs to the adenylate kinase family.</text>
</comment>